<name>A0A5K3EFE7_MESCO</name>
<evidence type="ECO:0000259" key="3">
    <source>
        <dbReference type="PROSITE" id="PS50026"/>
    </source>
</evidence>
<protein>
    <submittedName>
        <fullName evidence="4">EGF-like domain-containing protein</fullName>
    </submittedName>
</protein>
<dbReference type="PROSITE" id="PS50026">
    <property type="entry name" value="EGF_3"/>
    <property type="match status" value="1"/>
</dbReference>
<feature type="domain" description="EGF-like" evidence="3">
    <location>
        <begin position="242"/>
        <end position="284"/>
    </location>
</feature>
<comment type="caution">
    <text evidence="1">Lacks conserved residue(s) required for the propagation of feature annotation.</text>
</comment>
<evidence type="ECO:0000256" key="2">
    <source>
        <dbReference type="SAM" id="SignalP"/>
    </source>
</evidence>
<evidence type="ECO:0000256" key="1">
    <source>
        <dbReference type="PROSITE-ProRule" id="PRU00076"/>
    </source>
</evidence>
<keyword evidence="1" id="KW-1015">Disulfide bond</keyword>
<evidence type="ECO:0000313" key="4">
    <source>
        <dbReference type="WBParaSite" id="MCU_000111-RA"/>
    </source>
</evidence>
<organism evidence="4">
    <name type="scientific">Mesocestoides corti</name>
    <name type="common">Flatworm</name>
    <dbReference type="NCBI Taxonomy" id="53468"/>
    <lineage>
        <taxon>Eukaryota</taxon>
        <taxon>Metazoa</taxon>
        <taxon>Spiralia</taxon>
        <taxon>Lophotrochozoa</taxon>
        <taxon>Platyhelminthes</taxon>
        <taxon>Cestoda</taxon>
        <taxon>Eucestoda</taxon>
        <taxon>Cyclophyllidea</taxon>
        <taxon>Mesocestoididae</taxon>
        <taxon>Mesocestoides</taxon>
    </lineage>
</organism>
<feature type="signal peptide" evidence="2">
    <location>
        <begin position="1"/>
        <end position="19"/>
    </location>
</feature>
<dbReference type="AlphaFoldDB" id="A0A5K3EFE7"/>
<keyword evidence="2" id="KW-0732">Signal</keyword>
<accession>A0A5K3EFE7</accession>
<dbReference type="WBParaSite" id="MCU_000111-RA">
    <property type="protein sequence ID" value="MCU_000111-RA"/>
    <property type="gene ID" value="MCU_000111"/>
</dbReference>
<reference evidence="4" key="1">
    <citation type="submission" date="2019-11" db="UniProtKB">
        <authorList>
            <consortium name="WormBaseParasite"/>
        </authorList>
    </citation>
    <scope>IDENTIFICATION</scope>
</reference>
<dbReference type="InterPro" id="IPR000742">
    <property type="entry name" value="EGF"/>
</dbReference>
<dbReference type="PROSITE" id="PS00022">
    <property type="entry name" value="EGF_1"/>
    <property type="match status" value="1"/>
</dbReference>
<sequence length="506" mass="57167">MVRPSVLILLIALVPGAFSSSVDEWIAEIFIPQRAIAGIFESTPIGLRYNRGFPRGIWGTNLAPDLGAYDEGHNEFLVQGFFWNKVKLWLANEPNRFDAQAVYDAFRRHVFDYMCEGGTWGCCVAGIRDLTCRYPPKSMQDVIFVLLDPKENMPVLFLFWWCMHSWMEYYSLDLKRDANTAMQLRRNLRQFCPSPCLAKPCRRIPGVLMPNKCKAIGPFEDDYECTCRKEFVWDRGTKTCTAINPCFARAYAPCYAPGTLTCLALDMQGPKCICKPEYMGKDCAQLRNACLHRFNESEPNGNSNCGVARGNLCNPVLGTDLYKCTCTTGWMPSLSLPYDNCAILNDPCAAGEGEEEKANEDKPRVTSSVKCQNGGYCISSPDYSTAACLCPTTTWGDQTHMGTYCETPRGIWSTWSVMSSCRKKNCGVSRYRWRRRQCLGEISHIETPNSIPKNATRPCFGISEEILPCSETLPCKTLRLTGKFRHEIFDFRRLYVFLLIVGSEVS</sequence>
<keyword evidence="1" id="KW-0245">EGF-like domain</keyword>
<feature type="disulfide bond" evidence="1">
    <location>
        <begin position="274"/>
        <end position="283"/>
    </location>
</feature>
<feature type="chain" id="PRO_5024440671" evidence="2">
    <location>
        <begin position="20"/>
        <end position="506"/>
    </location>
</feature>
<proteinExistence type="predicted"/>